<evidence type="ECO:0000256" key="3">
    <source>
        <dbReference type="ARBA" id="ARBA00022490"/>
    </source>
</evidence>
<dbReference type="GO" id="GO:0007288">
    <property type="term" value="P:sperm axoneme assembly"/>
    <property type="evidence" value="ECO:0007669"/>
    <property type="project" value="TreeGrafter"/>
</dbReference>
<evidence type="ECO:0000256" key="1">
    <source>
        <dbReference type="ARBA" id="ARBA00004230"/>
    </source>
</evidence>
<evidence type="ECO:0000256" key="2">
    <source>
        <dbReference type="ARBA" id="ARBA00004496"/>
    </source>
</evidence>
<keyword evidence="5" id="KW-0969">Cilium</keyword>
<evidence type="ECO:0000259" key="11">
    <source>
        <dbReference type="Pfam" id="PF24816"/>
    </source>
</evidence>
<evidence type="ECO:0000313" key="14">
    <source>
        <dbReference type="Proteomes" id="UP000515150"/>
    </source>
</evidence>
<feature type="domain" description="CFAP65 eight Ig-like" evidence="12">
    <location>
        <begin position="888"/>
        <end position="1006"/>
    </location>
</feature>
<dbReference type="InterPro" id="IPR056305">
    <property type="entry name" value="Ig_CFAP65_10th"/>
</dbReference>
<dbReference type="Proteomes" id="UP000515150">
    <property type="component" value="Chromosome 21"/>
</dbReference>
<dbReference type="InterPro" id="IPR057467">
    <property type="entry name" value="Ig_CFAP65_8th"/>
</dbReference>
<evidence type="ECO:0000259" key="12">
    <source>
        <dbReference type="Pfam" id="PF25248"/>
    </source>
</evidence>
<keyword evidence="4 15" id="KW-0282">Flagellum</keyword>
<feature type="region of interest" description="Disordered" evidence="7">
    <location>
        <begin position="1447"/>
        <end position="1528"/>
    </location>
</feature>
<dbReference type="Pfam" id="PF24291">
    <property type="entry name" value="Ig_CFAP65"/>
    <property type="match status" value="1"/>
</dbReference>
<name>A0A6P7LFT8_BETSP</name>
<dbReference type="KEGG" id="bspl:114847676"/>
<dbReference type="RefSeq" id="XP_028993480.1">
    <property type="nucleotide sequence ID" value="XM_029137647.3"/>
</dbReference>
<dbReference type="InterPro" id="IPR053879">
    <property type="entry name" value="HYDIN_VesB_CFA65-like_Ig"/>
</dbReference>
<evidence type="ECO:0000259" key="9">
    <source>
        <dbReference type="Pfam" id="PF24291"/>
    </source>
</evidence>
<feature type="region of interest" description="Disordered" evidence="7">
    <location>
        <begin position="1"/>
        <end position="39"/>
    </location>
</feature>
<keyword evidence="14" id="KW-1185">Reference proteome</keyword>
<comment type="subcellular location">
    <subcellularLocation>
        <location evidence="1">Cell projection</location>
        <location evidence="1">Cilium</location>
        <location evidence="1">Flagellum</location>
    </subcellularLocation>
    <subcellularLocation>
        <location evidence="2">Cytoplasm</location>
    </subcellularLocation>
</comment>
<keyword evidence="6" id="KW-0966">Cell projection</keyword>
<evidence type="ECO:0000259" key="13">
    <source>
        <dbReference type="Pfam" id="PF25249"/>
    </source>
</evidence>
<dbReference type="Pfam" id="PF25249">
    <property type="entry name" value="Ig_CFAP65_7th"/>
    <property type="match status" value="2"/>
</dbReference>
<dbReference type="InterPro" id="IPR057470">
    <property type="entry name" value="Ig_CFAP65_7th"/>
</dbReference>
<protein>
    <submittedName>
        <fullName evidence="15 16">Cilia- and flagella-associated protein 65</fullName>
    </submittedName>
</protein>
<evidence type="ECO:0000259" key="8">
    <source>
        <dbReference type="Pfam" id="PF22544"/>
    </source>
</evidence>
<dbReference type="Pfam" id="PF24816">
    <property type="entry name" value="Ig_CFAP65__9th"/>
    <property type="match status" value="1"/>
</dbReference>
<dbReference type="GO" id="GO:0036126">
    <property type="term" value="C:sperm flagellum"/>
    <property type="evidence" value="ECO:0007669"/>
    <property type="project" value="TreeGrafter"/>
</dbReference>
<evidence type="ECO:0000256" key="7">
    <source>
        <dbReference type="SAM" id="MobiDB-lite"/>
    </source>
</evidence>
<dbReference type="Gene3D" id="2.60.40.10">
    <property type="entry name" value="Immunoglobulins"/>
    <property type="match status" value="7"/>
</dbReference>
<dbReference type="GeneID" id="114847676"/>
<dbReference type="InterPro" id="IPR013783">
    <property type="entry name" value="Ig-like_fold"/>
</dbReference>
<sequence length="1732" mass="192008">MPAESRGRDPLGPGAPWRSPDANDGEDKGSRGWRRGAQREQASSRRSCFLGLEVNTELVWEDWDLGREFTKTLVLKNVYSKLQKLHLRPPASKFFSTVINQTILLSPGTSFTVPVIFKPLQRCEYEDSIEFQGKDGSFQVFLRATFPCHALEVPESVLLPVCAVSHSTHTTFRLKNASHLQTWFQWVCESPFQMNPEKGLLKPNQECQVTVIFRPQEALVHQQQANCMFGEENNKESSCTVLLQGLAKYPYLQLRKTDPNEKEENGTPVLNFGSFAVGQSLQKRFEIFNPSPVAASFSVSRLSGGVPLFGSEFSCDVTTGKVAPGESQQVAVTYFPAVVDTVSVEYLSIDCGGSLSETLLKLTGTCIGPRVSLSSAVVDFGCVKEGGTVEQTLKLVNPSPVVAFYQCNLDCNGHSVFSIQPASGTVCPHSHTMLKAVYRPTQARAHHRRVACLILHQEPLFLDLIGTCHSDFHQPAILRPEHLILYSGQIPTDTSMQQVQLDQQDISSTLEESNQRPDSAAVSRSPMEEFFQSWNVNGISSSSSLSSPHISVVPNELLFNHNMSSSVTTLSASCQFVSITNRSRRKLSLVWTVAQDSPFTVSPTSCHLAPLKSTSFTVTYDPKQLNTLHGAQLECFAFNKENQHKGNELLCLPWCVTVRVIGHSFQLGKEHFVPCCSLKPARVVFPALSAVSYQTVLLQNGGVQPLTFCRDHSSNPALTESVYVTPSCGLIQPGDHQILTLRTIPTEDSPKEGFSLQLQLNATKHTKELTIVSVAEKPCVSLEADSGLYFRPTAVGSQTRRSKHIRNLSRLPLRFQWSIPESDQGIIFVEPDVGELHPNESAVQTWSFSPLEEKIYRVKPTLTFWPSQSTGCDRSQLCLEVEGTGSIGFIKGEEAVVDVGEILVGSYRSIEIPLINDSPCSVSFCLSVKQQLLDDDPINDPETKPSALELDCKRGTIASQCKLLLQCSVRPQRRAQYVWTISYQTLNSSGLASSSSWAVCEVRAQGVFPTLQVIDVCSSGNVGRLSKHHLWGLFSLDRLNKHLLSNPESSELTYRTPTRHSLHSSPLIFTKANVDFNFSAAPLNSDPSTFVLMFHNPGSVPVDWAFLFPEDQQIELEYWAQTGELDSTDFSHMHIQDNHLFNISPRTGTLQPGQQRAVLLTYSHTFVGIDRISVVLKLSHGREILLNFEGVTVERHRPYLHFVSDQHVLSPISIGDTSPPKQVFEVHNAGAVLVHYEVDTSVLSQLQVENFNHPVLCCLNPEGEVLPGKVATLEWIFSPLEPRMYHMEIPIHIQDGDSILMRIEGCGLDTPTLGSPNSDSKPSVPCVQRVSFAGQAVFLSEDSISLGDMPVSCQCSRILFLTNKSCTDTFQFTWDLAQQRNQQEVWIHPNRGRLCPGESVLCVLTFTSADYPALYQLDVICQVDQEAATVQYHDDLKVWEEEGQRRQEEFTITDKSPTDIPANLTDKEPHSVTKGPSLRKYKTLPPICSSSRLKQVGDTSQRPTKPERCAPRETPSQIRRPPEPPQPSLLHLEVTARSHVCLDYIAHFPDQFSMLYKCLSSDKSQNPKSAFSTTDVAAQPTQEPGKDVTAPILMSLLKNILDDSAFSQSLLTVASRPIIYQPTQPFRPHYPPIQSSPHFTTCPTSPHPEPKAQVVSSGTEGTLEAKTQNKRHTAYVPVHIAEEVLRNTLQNLMLEAVSGELVLTAHPRSVSLPPASARTRRTARAAAEKVGI</sequence>
<feature type="domain" description="CFAP65-like ninth Ig-like" evidence="11">
    <location>
        <begin position="1009"/>
        <end position="1190"/>
    </location>
</feature>
<dbReference type="Pfam" id="PF24507">
    <property type="entry name" value="Ig_CFAP65_4th"/>
    <property type="match status" value="1"/>
</dbReference>
<dbReference type="PANTHER" id="PTHR46127">
    <property type="entry name" value="CILIA- AND FLAGELLA-ASSOCIATED PROTEIN 65"/>
    <property type="match status" value="1"/>
</dbReference>
<feature type="compositionally biased region" description="Polar residues" evidence="7">
    <location>
        <begin position="1488"/>
        <end position="1503"/>
    </location>
</feature>
<proteinExistence type="predicted"/>
<evidence type="ECO:0000256" key="6">
    <source>
        <dbReference type="ARBA" id="ARBA00023273"/>
    </source>
</evidence>
<dbReference type="Pfam" id="PF25248">
    <property type="entry name" value="Ig_CFAP65_8th"/>
    <property type="match status" value="1"/>
</dbReference>
<dbReference type="InterPro" id="IPR058536">
    <property type="entry name" value="Ig_CFAP65_4th"/>
</dbReference>
<dbReference type="GO" id="GO:0005737">
    <property type="term" value="C:cytoplasm"/>
    <property type="evidence" value="ECO:0007669"/>
    <property type="project" value="UniProtKB-SubCell"/>
</dbReference>
<feature type="domain" description="CFAP65 seventh Ig-like" evidence="13">
    <location>
        <begin position="783"/>
        <end position="858"/>
    </location>
</feature>
<evidence type="ECO:0000256" key="4">
    <source>
        <dbReference type="ARBA" id="ARBA00022846"/>
    </source>
</evidence>
<keyword evidence="3" id="KW-0963">Cytoplasm</keyword>
<evidence type="ECO:0000259" key="10">
    <source>
        <dbReference type="Pfam" id="PF24507"/>
    </source>
</evidence>
<dbReference type="OrthoDB" id="415597at2759"/>
<dbReference type="InterPro" id="IPR008962">
    <property type="entry name" value="PapD-like_sf"/>
</dbReference>
<feature type="domain" description="CFAP65 fourth Ig-like" evidence="10">
    <location>
        <begin position="378"/>
        <end position="471"/>
    </location>
</feature>
<gene>
    <name evidence="15 16" type="primary">cfap65</name>
</gene>
<dbReference type="InterPro" id="IPR056344">
    <property type="entry name" value="Ig_CFAP65-like_9th"/>
</dbReference>
<feature type="domain" description="CFAP65 tenth Ig-like" evidence="9">
    <location>
        <begin position="1193"/>
        <end position="1311"/>
    </location>
</feature>
<dbReference type="SUPFAM" id="SSF49354">
    <property type="entry name" value="PapD-like"/>
    <property type="match status" value="1"/>
</dbReference>
<feature type="domain" description="HYDIN/VesB/CFA65-like Ig-like" evidence="8">
    <location>
        <begin position="269"/>
        <end position="363"/>
    </location>
</feature>
<feature type="region of interest" description="Disordered" evidence="7">
    <location>
        <begin position="1712"/>
        <end position="1732"/>
    </location>
</feature>
<dbReference type="RefSeq" id="XP_028993481.1">
    <property type="nucleotide sequence ID" value="XM_029137648.2"/>
</dbReference>
<evidence type="ECO:0000313" key="16">
    <source>
        <dbReference type="RefSeq" id="XP_028993481.1"/>
    </source>
</evidence>
<dbReference type="PANTHER" id="PTHR46127:SF1">
    <property type="entry name" value="CILIA- AND FLAGELLA-ASSOCIATED PROTEIN 65"/>
    <property type="match status" value="1"/>
</dbReference>
<dbReference type="Pfam" id="PF22544">
    <property type="entry name" value="HYDIN_VesB_CFA65-like_Ig"/>
    <property type="match status" value="1"/>
</dbReference>
<dbReference type="CTD" id="255101"/>
<organism evidence="14 16">
    <name type="scientific">Betta splendens</name>
    <name type="common">Siamese fighting fish</name>
    <dbReference type="NCBI Taxonomy" id="158456"/>
    <lineage>
        <taxon>Eukaryota</taxon>
        <taxon>Metazoa</taxon>
        <taxon>Chordata</taxon>
        <taxon>Craniata</taxon>
        <taxon>Vertebrata</taxon>
        <taxon>Euteleostomi</taxon>
        <taxon>Actinopterygii</taxon>
        <taxon>Neopterygii</taxon>
        <taxon>Teleostei</taxon>
        <taxon>Neoteleostei</taxon>
        <taxon>Acanthomorphata</taxon>
        <taxon>Anabantaria</taxon>
        <taxon>Anabantiformes</taxon>
        <taxon>Anabantoidei</taxon>
        <taxon>Osphronemidae</taxon>
        <taxon>Betta</taxon>
    </lineage>
</organism>
<accession>A0A6P7LFT8</accession>
<evidence type="ECO:0000256" key="5">
    <source>
        <dbReference type="ARBA" id="ARBA00023069"/>
    </source>
</evidence>
<feature type="domain" description="CFAP65 seventh Ig-like" evidence="13">
    <location>
        <begin position="157"/>
        <end position="238"/>
    </location>
</feature>
<evidence type="ECO:0000313" key="15">
    <source>
        <dbReference type="RefSeq" id="XP_028993480.1"/>
    </source>
</evidence>
<reference evidence="15 16" key="1">
    <citation type="submission" date="2025-04" db="UniProtKB">
        <authorList>
            <consortium name="RefSeq"/>
        </authorList>
    </citation>
    <scope>IDENTIFICATION</scope>
</reference>
<dbReference type="InterPro" id="IPR052614">
    <property type="entry name" value="CFAP65"/>
</dbReference>